<dbReference type="InterPro" id="IPR053151">
    <property type="entry name" value="RNase_H-like"/>
</dbReference>
<dbReference type="GO" id="GO:0004523">
    <property type="term" value="F:RNA-DNA hybrid ribonuclease activity"/>
    <property type="evidence" value="ECO:0007669"/>
    <property type="project" value="InterPro"/>
</dbReference>
<dbReference type="Proteomes" id="UP000008311">
    <property type="component" value="Unassembled WGS sequence"/>
</dbReference>
<proteinExistence type="predicted"/>
<dbReference type="eggNOG" id="ENOG502SFRN">
    <property type="taxonomic scope" value="Eukaryota"/>
</dbReference>
<keyword evidence="3" id="KW-1185">Reference proteome</keyword>
<reference evidence="3" key="1">
    <citation type="journal article" date="2010" name="Nat. Biotechnol.">
        <title>Draft genome sequence of the oilseed species Ricinus communis.</title>
        <authorList>
            <person name="Chan A.P."/>
            <person name="Crabtree J."/>
            <person name="Zhao Q."/>
            <person name="Lorenzi H."/>
            <person name="Orvis J."/>
            <person name="Puiu D."/>
            <person name="Melake-Berhan A."/>
            <person name="Jones K.M."/>
            <person name="Redman J."/>
            <person name="Chen G."/>
            <person name="Cahoon E.B."/>
            <person name="Gedil M."/>
            <person name="Stanke M."/>
            <person name="Haas B.J."/>
            <person name="Wortman J.R."/>
            <person name="Fraser-Liggett C.M."/>
            <person name="Ravel J."/>
            <person name="Rabinowicz P.D."/>
        </authorList>
    </citation>
    <scope>NUCLEOTIDE SEQUENCE [LARGE SCALE GENOMIC DNA]</scope>
    <source>
        <strain evidence="3">cv. Hale</strain>
    </source>
</reference>
<dbReference type="GO" id="GO:0003676">
    <property type="term" value="F:nucleic acid binding"/>
    <property type="evidence" value="ECO:0007669"/>
    <property type="project" value="InterPro"/>
</dbReference>
<evidence type="ECO:0000313" key="2">
    <source>
        <dbReference type="EMBL" id="EEF32663.1"/>
    </source>
</evidence>
<sequence length="131" mass="14611">MRSNASADNPIPVKWCPPALGIYKINAETSALKSLKSTGLGVIIRDQIGQVMMSAHKHIEYMHDPEVAEALATLYGLSIAWDCGFYDAVLECDSYMVIQSLQNANYDRSVQQLILEDIFMSDKMVIWLLIG</sequence>
<dbReference type="Gene3D" id="3.30.420.10">
    <property type="entry name" value="Ribonuclease H-like superfamily/Ribonuclease H"/>
    <property type="match status" value="1"/>
</dbReference>
<dbReference type="InParanoid" id="B9SUM8"/>
<dbReference type="InterPro" id="IPR044730">
    <property type="entry name" value="RNase_H-like_dom_plant"/>
</dbReference>
<gene>
    <name evidence="2" type="ORF">RCOM_0713170</name>
</gene>
<dbReference type="PANTHER" id="PTHR47723:SF21">
    <property type="entry name" value="POLYNUCLEOTIDYL TRANSFERASE, RIBONUCLEASE H-LIKE SUPERFAMILY PROTEIN"/>
    <property type="match status" value="1"/>
</dbReference>
<feature type="domain" description="RNase H type-1" evidence="1">
    <location>
        <begin position="33"/>
        <end position="118"/>
    </location>
</feature>
<evidence type="ECO:0000259" key="1">
    <source>
        <dbReference type="Pfam" id="PF13456"/>
    </source>
</evidence>
<evidence type="ECO:0000313" key="3">
    <source>
        <dbReference type="Proteomes" id="UP000008311"/>
    </source>
</evidence>
<dbReference type="AlphaFoldDB" id="B9SUM8"/>
<dbReference type="InterPro" id="IPR012337">
    <property type="entry name" value="RNaseH-like_sf"/>
</dbReference>
<name>B9SUM8_RICCO</name>
<accession>B9SUM8</accession>
<dbReference type="CDD" id="cd06222">
    <property type="entry name" value="RNase_H_like"/>
    <property type="match status" value="1"/>
</dbReference>
<dbReference type="EMBL" id="EQ974150">
    <property type="protein sequence ID" value="EEF32663.1"/>
    <property type="molecule type" value="Genomic_DNA"/>
</dbReference>
<organism evidence="2 3">
    <name type="scientific">Ricinus communis</name>
    <name type="common">Castor bean</name>
    <dbReference type="NCBI Taxonomy" id="3988"/>
    <lineage>
        <taxon>Eukaryota</taxon>
        <taxon>Viridiplantae</taxon>
        <taxon>Streptophyta</taxon>
        <taxon>Embryophyta</taxon>
        <taxon>Tracheophyta</taxon>
        <taxon>Spermatophyta</taxon>
        <taxon>Magnoliopsida</taxon>
        <taxon>eudicotyledons</taxon>
        <taxon>Gunneridae</taxon>
        <taxon>Pentapetalae</taxon>
        <taxon>rosids</taxon>
        <taxon>fabids</taxon>
        <taxon>Malpighiales</taxon>
        <taxon>Euphorbiaceae</taxon>
        <taxon>Acalyphoideae</taxon>
        <taxon>Acalypheae</taxon>
        <taxon>Ricinus</taxon>
    </lineage>
</organism>
<dbReference type="InterPro" id="IPR002156">
    <property type="entry name" value="RNaseH_domain"/>
</dbReference>
<dbReference type="SUPFAM" id="SSF53098">
    <property type="entry name" value="Ribonuclease H-like"/>
    <property type="match status" value="1"/>
</dbReference>
<dbReference type="PANTHER" id="PTHR47723">
    <property type="entry name" value="OS05G0353850 PROTEIN"/>
    <property type="match status" value="1"/>
</dbReference>
<dbReference type="Pfam" id="PF13456">
    <property type="entry name" value="RVT_3"/>
    <property type="match status" value="1"/>
</dbReference>
<protein>
    <recommendedName>
        <fullName evidence="1">RNase H type-1 domain-containing protein</fullName>
    </recommendedName>
</protein>
<dbReference type="InterPro" id="IPR036397">
    <property type="entry name" value="RNaseH_sf"/>
</dbReference>